<name>F2KP22_ARCVS</name>
<dbReference type="SUPFAM" id="SSF81573">
    <property type="entry name" value="F1F0 ATP synthase subunit B, membrane domain"/>
    <property type="match status" value="1"/>
</dbReference>
<sequence length="133" mass="15373">MANFKYLLDPAKQEIIKKGTRVTIMEKTEILERIKEAELKVEQDIAAAQEEAKQIIANAKEEARKIIEEAEQEAEKIRAEVLEKAKALIEEEKNKIKDQWTQEISSIEKRGKDNAWNAAEFLYNEFIGMVEHA</sequence>
<dbReference type="NCBIfam" id="TIGR02926">
    <property type="entry name" value="AhaH"/>
    <property type="match status" value="1"/>
</dbReference>
<dbReference type="HOGENOM" id="CLU_149095_0_0_2"/>
<feature type="coiled-coil region" evidence="1">
    <location>
        <begin position="31"/>
        <end position="99"/>
    </location>
</feature>
<dbReference type="Gene3D" id="1.20.5.2950">
    <property type="match status" value="1"/>
</dbReference>
<keyword evidence="3" id="KW-1185">Reference proteome</keyword>
<protein>
    <submittedName>
        <fullName evidence="2">ATP synthase H subunit</fullName>
    </submittedName>
</protein>
<evidence type="ECO:0000313" key="3">
    <source>
        <dbReference type="Proteomes" id="UP000008136"/>
    </source>
</evidence>
<evidence type="ECO:0000313" key="2">
    <source>
        <dbReference type="EMBL" id="AEA46330.1"/>
    </source>
</evidence>
<dbReference type="InterPro" id="IPR007793">
    <property type="entry name" value="DivIVA_fam"/>
</dbReference>
<dbReference type="Pfam" id="PF05103">
    <property type="entry name" value="DivIVA"/>
    <property type="match status" value="1"/>
</dbReference>
<proteinExistence type="predicted"/>
<dbReference type="EMBL" id="CP002588">
    <property type="protein sequence ID" value="AEA46330.1"/>
    <property type="molecule type" value="Genomic_DNA"/>
</dbReference>
<gene>
    <name evidence="2" type="ordered locus">Arcve_0296</name>
</gene>
<dbReference type="AlphaFoldDB" id="F2KP22"/>
<dbReference type="STRING" id="693661.Arcve_0296"/>
<organism evidence="2 3">
    <name type="scientific">Archaeoglobus veneficus (strain DSM 11195 / SNP6)</name>
    <dbReference type="NCBI Taxonomy" id="693661"/>
    <lineage>
        <taxon>Archaea</taxon>
        <taxon>Methanobacteriati</taxon>
        <taxon>Methanobacteriota</taxon>
        <taxon>Archaeoglobi</taxon>
        <taxon>Archaeoglobales</taxon>
        <taxon>Archaeoglobaceae</taxon>
        <taxon>Archaeoglobus</taxon>
    </lineage>
</organism>
<dbReference type="KEGG" id="ave:Arcve_0296"/>
<dbReference type="Proteomes" id="UP000008136">
    <property type="component" value="Chromosome"/>
</dbReference>
<dbReference type="InterPro" id="IPR014275">
    <property type="entry name" value="ATPase_A1A0-cplx_hsu"/>
</dbReference>
<keyword evidence="1" id="KW-0175">Coiled coil</keyword>
<accession>F2KP22</accession>
<dbReference type="InterPro" id="IPR028987">
    <property type="entry name" value="ATP_synth_B-like_membr_sf"/>
</dbReference>
<reference evidence="2 3" key="1">
    <citation type="submission" date="2011-03" db="EMBL/GenBank/DDBJ databases">
        <title>The complete genome of Archaeoglobus veneficus SNP6.</title>
        <authorList>
            <consortium name="US DOE Joint Genome Institute (JGI-PGF)"/>
            <person name="Lucas S."/>
            <person name="Copeland A."/>
            <person name="Lapidus A."/>
            <person name="Bruce D."/>
            <person name="Goodwin L."/>
            <person name="Pitluck S."/>
            <person name="Kyrpides N."/>
            <person name="Mavromatis K."/>
            <person name="Pagani I."/>
            <person name="Ivanova N."/>
            <person name="Mikhailova N."/>
            <person name="Lu M."/>
            <person name="Detter J.C."/>
            <person name="Tapia R."/>
            <person name="Han C."/>
            <person name="Land M."/>
            <person name="Hauser L."/>
            <person name="Markowitz V."/>
            <person name="Cheng J.-F."/>
            <person name="Hugenholtz P."/>
            <person name="Woyke T."/>
            <person name="Wu D."/>
            <person name="Spring S."/>
            <person name="Brambilla E."/>
            <person name="Klenk H.-P."/>
            <person name="Eisen J.A."/>
        </authorList>
    </citation>
    <scope>NUCLEOTIDE SEQUENCE [LARGE SCALE GENOMIC DNA]</scope>
    <source>
        <strain>SNP6</strain>
    </source>
</reference>
<dbReference type="eggNOG" id="arCOG03363">
    <property type="taxonomic scope" value="Archaea"/>
</dbReference>
<evidence type="ECO:0000256" key="1">
    <source>
        <dbReference type="SAM" id="Coils"/>
    </source>
</evidence>